<accession>A0A8C6PBA5</accession>
<proteinExistence type="predicted"/>
<name>A0A8C6PBA5_NOTFU</name>
<keyword evidence="2" id="KW-1185">Reference proteome</keyword>
<dbReference type="AlphaFoldDB" id="A0A8C6PBA5"/>
<organism evidence="1 2">
    <name type="scientific">Nothobranchius furzeri</name>
    <name type="common">Turquoise killifish</name>
    <dbReference type="NCBI Taxonomy" id="105023"/>
    <lineage>
        <taxon>Eukaryota</taxon>
        <taxon>Metazoa</taxon>
        <taxon>Chordata</taxon>
        <taxon>Craniata</taxon>
        <taxon>Vertebrata</taxon>
        <taxon>Euteleostomi</taxon>
        <taxon>Actinopterygii</taxon>
        <taxon>Neopterygii</taxon>
        <taxon>Teleostei</taxon>
        <taxon>Neoteleostei</taxon>
        <taxon>Acanthomorphata</taxon>
        <taxon>Ovalentaria</taxon>
        <taxon>Atherinomorphae</taxon>
        <taxon>Cyprinodontiformes</taxon>
        <taxon>Nothobranchiidae</taxon>
        <taxon>Nothobranchius</taxon>
    </lineage>
</organism>
<dbReference type="Ensembl" id="ENSNFUT00015042792.1">
    <property type="protein sequence ID" value="ENSNFUP00015040988.1"/>
    <property type="gene ID" value="ENSNFUG00015019673.1"/>
</dbReference>
<evidence type="ECO:0000313" key="1">
    <source>
        <dbReference type="Ensembl" id="ENSNFUP00015040988.1"/>
    </source>
</evidence>
<dbReference type="Proteomes" id="UP000694548">
    <property type="component" value="Chromosome sgr11"/>
</dbReference>
<protein>
    <submittedName>
        <fullName evidence="1">Uncharacterized protein</fullName>
    </submittedName>
</protein>
<sequence>MNLLSLFISDSVITDVYSCRTRTFSGAVVYTNSTAELLQVVPGVLIQVRVLETNRVHFKSGSTKLDFPKPGLIKPRFNRAACVELACSPNTGVELACSPNTGVELACSPNTGVELACSPNTGVELACSPNTGVELACSPNTGVELACSPNTVSVTIQQSSY</sequence>
<reference evidence="1" key="1">
    <citation type="submission" date="2014-08" db="EMBL/GenBank/DDBJ databases">
        <authorList>
            <person name="Senf B."/>
            <person name="Petzold A."/>
            <person name="Downie B.R."/>
            <person name="Koch P."/>
            <person name="Platzer M."/>
        </authorList>
    </citation>
    <scope>NUCLEOTIDE SEQUENCE [LARGE SCALE GENOMIC DNA]</scope>
    <source>
        <strain evidence="1">GRZ</strain>
    </source>
</reference>
<dbReference type="GeneTree" id="ENSGT01120000272183"/>
<reference evidence="1" key="3">
    <citation type="submission" date="2025-09" db="UniProtKB">
        <authorList>
            <consortium name="Ensembl"/>
        </authorList>
    </citation>
    <scope>IDENTIFICATION</scope>
</reference>
<evidence type="ECO:0000313" key="2">
    <source>
        <dbReference type="Proteomes" id="UP000694548"/>
    </source>
</evidence>
<reference evidence="1" key="2">
    <citation type="submission" date="2025-08" db="UniProtKB">
        <authorList>
            <consortium name="Ensembl"/>
        </authorList>
    </citation>
    <scope>IDENTIFICATION</scope>
</reference>